<reference evidence="1 2" key="1">
    <citation type="submission" date="2016-11" db="EMBL/GenBank/DDBJ databases">
        <authorList>
            <person name="Jaros S."/>
            <person name="Januszkiewicz K."/>
            <person name="Wedrychowicz H."/>
        </authorList>
    </citation>
    <scope>NUCLEOTIDE SEQUENCE [LARGE SCALE GENOMIC DNA]</scope>
    <source>
        <strain evidence="1 2">DSM 45627</strain>
    </source>
</reference>
<evidence type="ECO:0000313" key="2">
    <source>
        <dbReference type="Proteomes" id="UP000186132"/>
    </source>
</evidence>
<dbReference type="PANTHER" id="PTHR35802:SF1">
    <property type="entry name" value="PROTEASE SYNTHASE AND SPORULATION PROTEIN PAI 2"/>
    <property type="match status" value="1"/>
</dbReference>
<dbReference type="Pfam" id="PF04299">
    <property type="entry name" value="FMN_bind_2"/>
    <property type="match status" value="1"/>
</dbReference>
<name>A0A1M5EK09_9ACTN</name>
<dbReference type="PANTHER" id="PTHR35802">
    <property type="entry name" value="PROTEASE SYNTHASE AND SPORULATION PROTEIN PAI 2"/>
    <property type="match status" value="1"/>
</dbReference>
<dbReference type="AlphaFoldDB" id="A0A1M5EK09"/>
<gene>
    <name evidence="1" type="ORF">SAMN05443575_0918</name>
</gene>
<dbReference type="RefSeq" id="WP_073386390.1">
    <property type="nucleotide sequence ID" value="NZ_FQVU01000001.1"/>
</dbReference>
<proteinExistence type="predicted"/>
<dbReference type="STRING" id="1206085.SAMN05443575_0918"/>
<dbReference type="SUPFAM" id="SSF50475">
    <property type="entry name" value="FMN-binding split barrel"/>
    <property type="match status" value="1"/>
</dbReference>
<dbReference type="PIRSF" id="PIRSF010372">
    <property type="entry name" value="PaiB"/>
    <property type="match status" value="1"/>
</dbReference>
<evidence type="ECO:0000313" key="1">
    <source>
        <dbReference type="EMBL" id="SHF79545.1"/>
    </source>
</evidence>
<dbReference type="OrthoDB" id="9794948at2"/>
<sequence length="211" mass="22722">MRRNRDYAPDPAQLVDWTADLVRAHPFVTLVSHPASGLVASHYPVLVESAGERLTLLGHVGRPDDTVHELGAHEVLVIVQGPHGYVSSSWYPDRSQAAVPTWNYVTAHLTGVPELLSPEENLRALDRLVDTFEHRVSEPRPMAGTEVDAAYAARISAGTVGFRLAVTHIEAKDKLGQDKPAATVAAVIAELEGDGPYAAAELAARMRAARG</sequence>
<dbReference type="Gene3D" id="2.30.110.10">
    <property type="entry name" value="Electron Transport, Fmn-binding Protein, Chain A"/>
    <property type="match status" value="1"/>
</dbReference>
<keyword evidence="2" id="KW-1185">Reference proteome</keyword>
<protein>
    <submittedName>
        <fullName evidence="1">Negative transcriptional regulator, PaiB family</fullName>
    </submittedName>
</protein>
<dbReference type="InterPro" id="IPR007396">
    <property type="entry name" value="TR_PAI2-type"/>
</dbReference>
<dbReference type="EMBL" id="FQVU01000001">
    <property type="protein sequence ID" value="SHF79545.1"/>
    <property type="molecule type" value="Genomic_DNA"/>
</dbReference>
<accession>A0A1M5EK09</accession>
<dbReference type="Proteomes" id="UP000186132">
    <property type="component" value="Unassembled WGS sequence"/>
</dbReference>
<dbReference type="InterPro" id="IPR012349">
    <property type="entry name" value="Split_barrel_FMN-bd"/>
</dbReference>
<organism evidence="1 2">
    <name type="scientific">Jatrophihabitans endophyticus</name>
    <dbReference type="NCBI Taxonomy" id="1206085"/>
    <lineage>
        <taxon>Bacteria</taxon>
        <taxon>Bacillati</taxon>
        <taxon>Actinomycetota</taxon>
        <taxon>Actinomycetes</taxon>
        <taxon>Jatrophihabitantales</taxon>
        <taxon>Jatrophihabitantaceae</taxon>
        <taxon>Jatrophihabitans</taxon>
    </lineage>
</organism>